<gene>
    <name evidence="2" type="ORF">M427DRAFT_48483</name>
</gene>
<feature type="compositionally biased region" description="Acidic residues" evidence="1">
    <location>
        <begin position="1"/>
        <end position="25"/>
    </location>
</feature>
<name>A0A139A0N6_GONPJ</name>
<accession>A0A139A0N6</accession>
<evidence type="ECO:0000313" key="2">
    <source>
        <dbReference type="EMBL" id="KXS10188.1"/>
    </source>
</evidence>
<reference evidence="2 3" key="1">
    <citation type="journal article" date="2015" name="Genome Biol. Evol.">
        <title>Phylogenomic analyses indicate that early fungi evolved digesting cell walls of algal ancestors of land plants.</title>
        <authorList>
            <person name="Chang Y."/>
            <person name="Wang S."/>
            <person name="Sekimoto S."/>
            <person name="Aerts A.L."/>
            <person name="Choi C."/>
            <person name="Clum A."/>
            <person name="LaButti K.M."/>
            <person name="Lindquist E.A."/>
            <person name="Yee Ngan C."/>
            <person name="Ohm R.A."/>
            <person name="Salamov A.A."/>
            <person name="Grigoriev I.V."/>
            <person name="Spatafora J.W."/>
            <person name="Berbee M.L."/>
        </authorList>
    </citation>
    <scope>NUCLEOTIDE SEQUENCE [LARGE SCALE GENOMIC DNA]</scope>
    <source>
        <strain evidence="2 3">JEL478</strain>
    </source>
</reference>
<evidence type="ECO:0000313" key="3">
    <source>
        <dbReference type="Proteomes" id="UP000070544"/>
    </source>
</evidence>
<dbReference type="AlphaFoldDB" id="A0A139A0N6"/>
<proteinExistence type="predicted"/>
<dbReference type="Proteomes" id="UP000070544">
    <property type="component" value="Unassembled WGS sequence"/>
</dbReference>
<dbReference type="EMBL" id="KQ965832">
    <property type="protein sequence ID" value="KXS10188.1"/>
    <property type="molecule type" value="Genomic_DNA"/>
</dbReference>
<organism evidence="2 3">
    <name type="scientific">Gonapodya prolifera (strain JEL478)</name>
    <name type="common">Monoblepharis prolifera</name>
    <dbReference type="NCBI Taxonomy" id="1344416"/>
    <lineage>
        <taxon>Eukaryota</taxon>
        <taxon>Fungi</taxon>
        <taxon>Fungi incertae sedis</taxon>
        <taxon>Chytridiomycota</taxon>
        <taxon>Chytridiomycota incertae sedis</taxon>
        <taxon>Monoblepharidomycetes</taxon>
        <taxon>Monoblepharidales</taxon>
        <taxon>Gonapodyaceae</taxon>
        <taxon>Gonapodya</taxon>
    </lineage>
</organism>
<protein>
    <submittedName>
        <fullName evidence="2">Uncharacterized protein</fullName>
    </submittedName>
</protein>
<keyword evidence="3" id="KW-1185">Reference proteome</keyword>
<evidence type="ECO:0000256" key="1">
    <source>
        <dbReference type="SAM" id="MobiDB-lite"/>
    </source>
</evidence>
<feature type="region of interest" description="Disordered" evidence="1">
    <location>
        <begin position="1"/>
        <end position="31"/>
    </location>
</feature>
<sequence length="398" mass="43000">MDDILDSDSDMSDDEGSDKDGEEMEIATSTGIPTVVSTITDNNEPMDSGIVLLAQQDKEQQVATGSSEPCKEQTNKIAVRESAVESSAVFNLTTKQIQKQRNSIREIVGKCVRSVTFVETKPFLEFIAMTRRAGDLGITKVLCETWFRHAAGSDTLIEETRQNAILNAGNVVADIAAIIESQPQIESVNRPHGNIREVFNYIGQGVGGGRGKGRHGSDRDSSFGRQGVQSRQGFGALGLSPAIGDVVRPQASAEPQVSLSVEVYELVDMFGVFSENTKLTVAKLEIEYFGRASPITIEAFVPGVNFRMHVIVQALLESNVSTERDVAPDSLRKRLVRTGKDVPDGIGDERTAGLGSTEVFKGTGLTKARSEWVARCGCEDVFGLKDVIKQFVVSPLGG</sequence>